<dbReference type="EMBL" id="HG994587">
    <property type="protein sequence ID" value="CAF3028922.1"/>
    <property type="molecule type" value="Genomic_DNA"/>
</dbReference>
<reference evidence="5" key="1">
    <citation type="submission" date="2021-02" db="EMBL/GenBank/DDBJ databases">
        <authorList>
            <person name="Bekaert M."/>
        </authorList>
    </citation>
    <scope>NUCLEOTIDE SEQUENCE</scope>
    <source>
        <strain evidence="5">IoA-00</strain>
    </source>
</reference>
<evidence type="ECO:0000256" key="1">
    <source>
        <dbReference type="ARBA" id="ARBA00023157"/>
    </source>
</evidence>
<dbReference type="InterPro" id="IPR043504">
    <property type="entry name" value="Peptidase_S1_PA_chymotrypsin"/>
</dbReference>
<feature type="compositionally biased region" description="Polar residues" evidence="3">
    <location>
        <begin position="86"/>
        <end position="99"/>
    </location>
</feature>
<keyword evidence="1" id="KW-1015">Disulfide bond</keyword>
<evidence type="ECO:0000313" key="5">
    <source>
        <dbReference type="EMBL" id="CAF3028958.1"/>
    </source>
</evidence>
<dbReference type="Pfam" id="PF00089">
    <property type="entry name" value="Trypsin"/>
    <property type="match status" value="1"/>
</dbReference>
<feature type="region of interest" description="Disordered" evidence="3">
    <location>
        <begin position="1"/>
        <end position="38"/>
    </location>
</feature>
<feature type="compositionally biased region" description="Polar residues" evidence="3">
    <location>
        <begin position="25"/>
        <end position="38"/>
    </location>
</feature>
<dbReference type="Proteomes" id="UP000675881">
    <property type="component" value="Chromosome 8"/>
</dbReference>
<keyword evidence="6" id="KW-1185">Reference proteome</keyword>
<name>A0A7R8HDM6_LEPSM</name>
<dbReference type="Gene3D" id="2.40.10.10">
    <property type="entry name" value="Trypsin-like serine proteases"/>
    <property type="match status" value="1"/>
</dbReference>
<evidence type="ECO:0000256" key="3">
    <source>
        <dbReference type="SAM" id="MobiDB-lite"/>
    </source>
</evidence>
<sequence length="581" mass="65175">MLNNLSRAMDIRLNPLPTQGRRRTQATNRQPTSHTTLQTPASDIVTAELEQANLASSNRAAEAEAMTLLRAAVSTPMTHSQIISELESQAPSSAPTANEDNAKDRKIKRHLSTLSYREQLPTDVPGVRSWVQTNPLYLPFACRRLSSYLKGRLQSGLPTRHSDVVTNLHGRLNYRTASITPSSLSSNGYKLLRREYWKPIANSLISSLSQLLIQHPGPRFNDLLKVIVESMVGLSKDRPLFPSFKFSNDSILLGISVTESGVCAMDINWGRIVEIVRKVTRWCDQPQINNRDKIKRWNMIVLTKVIHLLMYHLYAPTAILINQVCETMIGKAFVILILTSQVLSNECGSFISSCTGDLPKQVPWLVSFWNYKISTESNVRIIESCNGLILDQYNILTVATCVDPNLTIQVYAGPGSRGQKLEIKNIHRHEKFQAITYKNNIALVTLKKPIDFTEGASAVCLPEKTETPQGKKLFLSGYARRGDGLKVSKVKFIKDRANLCKNARRRLERPNSDKEFCTMSENIGECTREKGSGLIGKSKITGKCTLYGLLAPMAYCDRKYGNVAANIAQYRDWIDENMEKK</sequence>
<dbReference type="InterPro" id="IPR009003">
    <property type="entry name" value="Peptidase_S1_PA"/>
</dbReference>
<protein>
    <submittedName>
        <fullName evidence="5">(salmon louse) hypothetical protein</fullName>
    </submittedName>
</protein>
<dbReference type="PROSITE" id="PS50240">
    <property type="entry name" value="TRYPSIN_DOM"/>
    <property type="match status" value="1"/>
</dbReference>
<proteinExistence type="inferred from homology"/>
<dbReference type="SMART" id="SM00020">
    <property type="entry name" value="Tryp_SPc"/>
    <property type="match status" value="1"/>
</dbReference>
<feature type="region of interest" description="Disordered" evidence="3">
    <location>
        <begin position="86"/>
        <end position="106"/>
    </location>
</feature>
<dbReference type="InterPro" id="IPR001254">
    <property type="entry name" value="Trypsin_dom"/>
</dbReference>
<dbReference type="PANTHER" id="PTHR24256">
    <property type="entry name" value="TRYPTASE-RELATED"/>
    <property type="match status" value="1"/>
</dbReference>
<comment type="similarity">
    <text evidence="2">Belongs to the peptidase S1 family. CLIP subfamily.</text>
</comment>
<organism evidence="5 6">
    <name type="scientific">Lepeophtheirus salmonis</name>
    <name type="common">Salmon louse</name>
    <name type="synonym">Caligus salmonis</name>
    <dbReference type="NCBI Taxonomy" id="72036"/>
    <lineage>
        <taxon>Eukaryota</taxon>
        <taxon>Metazoa</taxon>
        <taxon>Ecdysozoa</taxon>
        <taxon>Arthropoda</taxon>
        <taxon>Crustacea</taxon>
        <taxon>Multicrustacea</taxon>
        <taxon>Hexanauplia</taxon>
        <taxon>Copepoda</taxon>
        <taxon>Siphonostomatoida</taxon>
        <taxon>Caligidae</taxon>
        <taxon>Lepeophtheirus</taxon>
    </lineage>
</organism>
<dbReference type="AlphaFoldDB" id="A0A7R8HDM6"/>
<evidence type="ECO:0000256" key="2">
    <source>
        <dbReference type="ARBA" id="ARBA00024195"/>
    </source>
</evidence>
<dbReference type="EMBL" id="HG994587">
    <property type="protein sequence ID" value="CAF3028939.1"/>
    <property type="molecule type" value="Genomic_DNA"/>
</dbReference>
<feature type="domain" description="Peptidase S1" evidence="4">
    <location>
        <begin position="342"/>
        <end position="579"/>
    </location>
</feature>
<dbReference type="EMBL" id="HG994587">
    <property type="protein sequence ID" value="CAF3028958.1"/>
    <property type="molecule type" value="Genomic_DNA"/>
</dbReference>
<evidence type="ECO:0000313" key="6">
    <source>
        <dbReference type="Proteomes" id="UP000675881"/>
    </source>
</evidence>
<dbReference type="InterPro" id="IPR051487">
    <property type="entry name" value="Ser/Thr_Proteases_Immune/Dev"/>
</dbReference>
<evidence type="ECO:0000259" key="4">
    <source>
        <dbReference type="PROSITE" id="PS50240"/>
    </source>
</evidence>
<dbReference type="SUPFAM" id="SSF50494">
    <property type="entry name" value="Trypsin-like serine proteases"/>
    <property type="match status" value="1"/>
</dbReference>
<accession>A0A7R8HDM6</accession>
<dbReference type="GO" id="GO:0004252">
    <property type="term" value="F:serine-type endopeptidase activity"/>
    <property type="evidence" value="ECO:0007669"/>
    <property type="project" value="InterPro"/>
</dbReference>
<dbReference type="GO" id="GO:0006508">
    <property type="term" value="P:proteolysis"/>
    <property type="evidence" value="ECO:0007669"/>
    <property type="project" value="InterPro"/>
</dbReference>
<gene>
    <name evidence="5" type="ORF">LSAA_13920</name>
</gene>
<dbReference type="OrthoDB" id="6380398at2759"/>